<proteinExistence type="predicted"/>
<accession>A0A9W5X5D6</accession>
<evidence type="ECO:0000313" key="2">
    <source>
        <dbReference type="Proteomes" id="UP000621492"/>
    </source>
</evidence>
<dbReference type="Proteomes" id="UP000621492">
    <property type="component" value="Unassembled WGS sequence"/>
</dbReference>
<comment type="caution">
    <text evidence="1">The sequence shown here is derived from an EMBL/GenBank/DDBJ whole genome shotgun (WGS) entry which is preliminary data.</text>
</comment>
<protein>
    <submittedName>
        <fullName evidence="1">Uncharacterized protein</fullName>
    </submittedName>
</protein>
<organism evidence="1 2">
    <name type="scientific">Lentibacillus populi</name>
    <dbReference type="NCBI Taxonomy" id="1827502"/>
    <lineage>
        <taxon>Bacteria</taxon>
        <taxon>Bacillati</taxon>
        <taxon>Bacillota</taxon>
        <taxon>Bacilli</taxon>
        <taxon>Bacillales</taxon>
        <taxon>Bacillaceae</taxon>
        <taxon>Lentibacillus</taxon>
    </lineage>
</organism>
<name>A0A9W5X5D6_9BACI</name>
<dbReference type="RefSeq" id="WP_188725052.1">
    <property type="nucleotide sequence ID" value="NZ_BMJD01000012.1"/>
</dbReference>
<gene>
    <name evidence="1" type="ORF">GCM10011409_19340</name>
</gene>
<reference evidence="1" key="1">
    <citation type="journal article" date="2014" name="Int. J. Syst. Evol. Microbiol.">
        <title>Complete genome sequence of Corynebacterium casei LMG S-19264T (=DSM 44701T), isolated from a smear-ripened cheese.</title>
        <authorList>
            <consortium name="US DOE Joint Genome Institute (JGI-PGF)"/>
            <person name="Walter F."/>
            <person name="Albersmeier A."/>
            <person name="Kalinowski J."/>
            <person name="Ruckert C."/>
        </authorList>
    </citation>
    <scope>NUCLEOTIDE SEQUENCE</scope>
    <source>
        <strain evidence="1">CGMCC 1.15454</strain>
    </source>
</reference>
<dbReference type="EMBL" id="BMJD01000012">
    <property type="protein sequence ID" value="GGB41923.1"/>
    <property type="molecule type" value="Genomic_DNA"/>
</dbReference>
<dbReference type="AlphaFoldDB" id="A0A9W5X5D6"/>
<keyword evidence="2" id="KW-1185">Reference proteome</keyword>
<sequence length="68" mass="7880">MEKIIAGHLIGFGTLQEWGDYEDYIWHGGAMSEERYNVWADTPSKKECDRICEELSGEVVEYKIKNPL</sequence>
<reference evidence="1" key="2">
    <citation type="submission" date="2020-09" db="EMBL/GenBank/DDBJ databases">
        <authorList>
            <person name="Sun Q."/>
            <person name="Zhou Y."/>
        </authorList>
    </citation>
    <scope>NUCLEOTIDE SEQUENCE</scope>
    <source>
        <strain evidence="1">CGMCC 1.15454</strain>
    </source>
</reference>
<evidence type="ECO:0000313" key="1">
    <source>
        <dbReference type="EMBL" id="GGB41923.1"/>
    </source>
</evidence>